<dbReference type="SFLD" id="SFLDS00003">
    <property type="entry name" value="Haloacid_Dehalogenase"/>
    <property type="match status" value="1"/>
</dbReference>
<gene>
    <name evidence="1" type="ORF">GCM10022223_02930</name>
</gene>
<dbReference type="NCBIfam" id="TIGR01509">
    <property type="entry name" value="HAD-SF-IA-v3"/>
    <property type="match status" value="1"/>
</dbReference>
<dbReference type="PRINTS" id="PR00413">
    <property type="entry name" value="HADHALOGNASE"/>
</dbReference>
<evidence type="ECO:0000313" key="1">
    <source>
        <dbReference type="EMBL" id="GAA3591735.1"/>
    </source>
</evidence>
<evidence type="ECO:0008006" key="3">
    <source>
        <dbReference type="Google" id="ProtNLM"/>
    </source>
</evidence>
<keyword evidence="2" id="KW-1185">Reference proteome</keyword>
<dbReference type="SFLD" id="SFLDG01129">
    <property type="entry name" value="C1.5:_HAD__Beta-PGM__Phosphata"/>
    <property type="match status" value="1"/>
</dbReference>
<dbReference type="PANTHER" id="PTHR47829">
    <property type="entry name" value="HYDROLASE, PUTATIVE (AFU_ORTHOLOGUE AFUA_1G12880)-RELATED"/>
    <property type="match status" value="1"/>
</dbReference>
<dbReference type="InterPro" id="IPR052898">
    <property type="entry name" value="ACAD10-like"/>
</dbReference>
<dbReference type="Gene3D" id="3.40.50.1000">
    <property type="entry name" value="HAD superfamily/HAD-like"/>
    <property type="match status" value="1"/>
</dbReference>
<organism evidence="1 2">
    <name type="scientific">Kineosporia mesophila</name>
    <dbReference type="NCBI Taxonomy" id="566012"/>
    <lineage>
        <taxon>Bacteria</taxon>
        <taxon>Bacillati</taxon>
        <taxon>Actinomycetota</taxon>
        <taxon>Actinomycetes</taxon>
        <taxon>Kineosporiales</taxon>
        <taxon>Kineosporiaceae</taxon>
        <taxon>Kineosporia</taxon>
    </lineage>
</organism>
<proteinExistence type="predicted"/>
<evidence type="ECO:0000313" key="2">
    <source>
        <dbReference type="Proteomes" id="UP001501074"/>
    </source>
</evidence>
<dbReference type="PANTHER" id="PTHR47829:SF1">
    <property type="entry name" value="HAD FAMILY PHOSPHATASE"/>
    <property type="match status" value="1"/>
</dbReference>
<dbReference type="InterPro" id="IPR023214">
    <property type="entry name" value="HAD_sf"/>
</dbReference>
<dbReference type="InterPro" id="IPR036412">
    <property type="entry name" value="HAD-like_sf"/>
</dbReference>
<dbReference type="InterPro" id="IPR006439">
    <property type="entry name" value="HAD-SF_hydro_IA"/>
</dbReference>
<reference evidence="2" key="1">
    <citation type="journal article" date="2019" name="Int. J. Syst. Evol. Microbiol.">
        <title>The Global Catalogue of Microorganisms (GCM) 10K type strain sequencing project: providing services to taxonomists for standard genome sequencing and annotation.</title>
        <authorList>
            <consortium name="The Broad Institute Genomics Platform"/>
            <consortium name="The Broad Institute Genome Sequencing Center for Infectious Disease"/>
            <person name="Wu L."/>
            <person name="Ma J."/>
        </authorList>
    </citation>
    <scope>NUCLEOTIDE SEQUENCE [LARGE SCALE GENOMIC DNA]</scope>
    <source>
        <strain evidence="2">JCM 16902</strain>
    </source>
</reference>
<dbReference type="CDD" id="cd02603">
    <property type="entry name" value="HAD_sEH-N_like"/>
    <property type="match status" value="1"/>
</dbReference>
<dbReference type="SUPFAM" id="SSF56784">
    <property type="entry name" value="HAD-like"/>
    <property type="match status" value="1"/>
</dbReference>
<dbReference type="Pfam" id="PF00702">
    <property type="entry name" value="Hydrolase"/>
    <property type="match status" value="1"/>
</dbReference>
<dbReference type="RefSeq" id="WP_231484929.1">
    <property type="nucleotide sequence ID" value="NZ_BAAAZO010000001.1"/>
</dbReference>
<protein>
    <recommendedName>
        <fullName evidence="3">Hydrolase of the HAD superfamily</fullName>
    </recommendedName>
</protein>
<accession>A0ABP6YZE1</accession>
<dbReference type="Proteomes" id="UP001501074">
    <property type="component" value="Unassembled WGS sequence"/>
</dbReference>
<dbReference type="InterPro" id="IPR023198">
    <property type="entry name" value="PGP-like_dom2"/>
</dbReference>
<dbReference type="Gene3D" id="1.10.150.240">
    <property type="entry name" value="Putative phosphatase, domain 2"/>
    <property type="match status" value="1"/>
</dbReference>
<comment type="caution">
    <text evidence="1">The sequence shown here is derived from an EMBL/GenBank/DDBJ whole genome shotgun (WGS) entry which is preliminary data.</text>
</comment>
<dbReference type="EMBL" id="BAAAZO010000001">
    <property type="protein sequence ID" value="GAA3591735.1"/>
    <property type="molecule type" value="Genomic_DNA"/>
</dbReference>
<sequence>MSTELRGLIVDWGGVLTAPLDEAITRWVGAEGIDMETYGAVMVELVREEKSPIHSLERGEIGPAEFEQVLAERFRQQGRPIVADGILARMLEGLQVLSEDMVGLLRRARAAGLRTALLSNSWGEHYPEHLWIGAFDQVVISGRVGMRKPEPEIFRHTARLLDLEPEQCVFVDDLRPNVVGAARVGMVGVHFTAYQETVDELEILFGLDLR</sequence>
<name>A0ABP6YZE1_9ACTN</name>